<dbReference type="PANTHER" id="PTHR12496">
    <property type="entry name" value="CGI-41 METHYLTRANSFERASE"/>
    <property type="match status" value="1"/>
</dbReference>
<dbReference type="HOGENOM" id="CLU_016581_0_1_1"/>
<dbReference type="InterPro" id="IPR025714">
    <property type="entry name" value="Methyltranfer_dom"/>
</dbReference>
<organism evidence="2 3">
    <name type="scientific">Trichoplax adhaerens</name>
    <name type="common">Trichoplax reptans</name>
    <dbReference type="NCBI Taxonomy" id="10228"/>
    <lineage>
        <taxon>Eukaryota</taxon>
        <taxon>Metazoa</taxon>
        <taxon>Placozoa</taxon>
        <taxon>Uniplacotomia</taxon>
        <taxon>Trichoplacea</taxon>
        <taxon>Trichoplacidae</taxon>
        <taxon>Trichoplax</taxon>
    </lineage>
</organism>
<sequence length="487" mass="55754">MLNLKKISNPYNLPSPYDHWKDGHLQYLQDVVDIVAQFEWIYNFKVVDFFKERIWEKIPEEWQQPLLQLSYEDLKYIPQGRVKEFWPKSLQNFITQVAALAMPREPNQNIDKAEIQDDIGLGMIPKKRHEVESMASFIAKMCENYGCETVVDIGSGLGYLGQVLNSLYKMKIVGLDSNSQRSESAITRNVKVISKRNASLSTWDGSRPQDINSITLRISGDTQSYQELTRLVEDLSINHTNNSKGLYYPIGVNKKSARDGNCQAVASFPNQNQENLTIPICFAGLHCCNDLTPNILHYVGEHCPFSALLVCVGCCYHGMTTPLPERQGYIVTDEQKVPRLANGDLRNALSCTRDQKEFLRVKYTLPLNDFKEIRETNQGRVRIKVSAAMTFEDYTKIYLNRIQAVTDENYEKCFATCMQKYKEHELVIPYAEAITALQVLFQPLLESIVTIDRCLYLNELNIDCGIIPLFEEYISPRNLAIVGMKII</sequence>
<keyword evidence="3" id="KW-1185">Reference proteome</keyword>
<dbReference type="OMA" id="CCYHRMN"/>
<dbReference type="InParanoid" id="B3S7W8"/>
<dbReference type="KEGG" id="tad:TRIADDRAFT_60323"/>
<dbReference type="EMBL" id="DS985254">
    <property type="protein sequence ID" value="EDV21370.1"/>
    <property type="molecule type" value="Genomic_DNA"/>
</dbReference>
<protein>
    <recommendedName>
        <fullName evidence="1">Methyltransferase domain-containing protein</fullName>
    </recommendedName>
</protein>
<dbReference type="PhylomeDB" id="B3S7W8"/>
<accession>B3S7W8</accession>
<evidence type="ECO:0000313" key="3">
    <source>
        <dbReference type="Proteomes" id="UP000009022"/>
    </source>
</evidence>
<proteinExistence type="predicted"/>
<reference evidence="2 3" key="1">
    <citation type="journal article" date="2008" name="Nature">
        <title>The Trichoplax genome and the nature of placozoans.</title>
        <authorList>
            <person name="Srivastava M."/>
            <person name="Begovic E."/>
            <person name="Chapman J."/>
            <person name="Putnam N.H."/>
            <person name="Hellsten U."/>
            <person name="Kawashima T."/>
            <person name="Kuo A."/>
            <person name="Mitros T."/>
            <person name="Salamov A."/>
            <person name="Carpenter M.L."/>
            <person name="Signorovitch A.Y."/>
            <person name="Moreno M.A."/>
            <person name="Kamm K."/>
            <person name="Grimwood J."/>
            <person name="Schmutz J."/>
            <person name="Shapiro H."/>
            <person name="Grigoriev I.V."/>
            <person name="Buss L.W."/>
            <person name="Schierwater B."/>
            <person name="Dellaporta S.L."/>
            <person name="Rokhsar D.S."/>
        </authorList>
    </citation>
    <scope>NUCLEOTIDE SEQUENCE [LARGE SCALE GENOMIC DNA]</scope>
    <source>
        <strain evidence="2 3">Grell-BS-1999</strain>
    </source>
</reference>
<evidence type="ECO:0000259" key="1">
    <source>
        <dbReference type="Pfam" id="PF13679"/>
    </source>
</evidence>
<dbReference type="STRING" id="10228.B3S7W8"/>
<dbReference type="InterPro" id="IPR029063">
    <property type="entry name" value="SAM-dependent_MTases_sf"/>
</dbReference>
<dbReference type="FunCoup" id="B3S7W8">
    <property type="interactions" value="1020"/>
</dbReference>
<dbReference type="PANTHER" id="PTHR12496:SF0">
    <property type="entry name" value="METHYLTRANSFERASE DOMAIN-CONTAINING PROTEIN"/>
    <property type="match status" value="1"/>
</dbReference>
<dbReference type="SUPFAM" id="SSF53335">
    <property type="entry name" value="S-adenosyl-L-methionine-dependent methyltransferases"/>
    <property type="match status" value="1"/>
</dbReference>
<dbReference type="Pfam" id="PF13679">
    <property type="entry name" value="Methyltransf_32"/>
    <property type="match status" value="1"/>
</dbReference>
<dbReference type="CTD" id="6757443"/>
<name>B3S7W8_TRIAD</name>
<evidence type="ECO:0000313" key="2">
    <source>
        <dbReference type="EMBL" id="EDV21370.1"/>
    </source>
</evidence>
<feature type="domain" description="Methyltransferase" evidence="1">
    <location>
        <begin position="126"/>
        <end position="321"/>
    </location>
</feature>
<dbReference type="eggNOG" id="KOG2651">
    <property type="taxonomic scope" value="Eukaryota"/>
</dbReference>
<dbReference type="RefSeq" id="XP_002116337.1">
    <property type="nucleotide sequence ID" value="XM_002116301.1"/>
</dbReference>
<gene>
    <name evidence="2" type="ORF">TRIADDRAFT_60323</name>
</gene>
<dbReference type="Proteomes" id="UP000009022">
    <property type="component" value="Unassembled WGS sequence"/>
</dbReference>
<dbReference type="OrthoDB" id="10258156at2759"/>
<dbReference type="AlphaFoldDB" id="B3S7W8"/>
<dbReference type="GeneID" id="6757443"/>
<dbReference type="InterPro" id="IPR052220">
    <property type="entry name" value="METTL25"/>
</dbReference>